<protein>
    <recommendedName>
        <fullName evidence="5">DnaA N-terminal domain-containing protein</fullName>
    </recommendedName>
</protein>
<evidence type="ECO:0000256" key="1">
    <source>
        <dbReference type="SAM" id="Coils"/>
    </source>
</evidence>
<reference evidence="3 4" key="1">
    <citation type="journal article" date="2012" name="J. Bacteriol.">
        <title>Complete Genome Sequence of the Fruiting Myxobacterium Corallococcus coralloides DSM 2259.</title>
        <authorList>
            <person name="Huntley S."/>
            <person name="Zhang Y."/>
            <person name="Treuner-Lange A."/>
            <person name="Kneip S."/>
            <person name="Sensen C.W."/>
            <person name="Sogaard-Andersen L."/>
        </authorList>
    </citation>
    <scope>NUCLEOTIDE SEQUENCE [LARGE SCALE GENOMIC DNA]</scope>
    <source>
        <strain evidence="4">ATCC 25202 / DSM 2259 / NBRC 100086 / M2</strain>
    </source>
</reference>
<feature type="region of interest" description="Disordered" evidence="2">
    <location>
        <begin position="57"/>
        <end position="107"/>
    </location>
</feature>
<reference evidence="4" key="2">
    <citation type="submission" date="2012-03" db="EMBL/GenBank/DDBJ databases">
        <title>Genome sequence of the fruiting myxobacterium Corallococcus coralloides DSM 2259.</title>
        <authorList>
            <person name="Huntley S."/>
            <person name="Zhang Y."/>
            <person name="Treuner-Lange A."/>
            <person name="Sensen C.W."/>
            <person name="Sogaard-Andersen L."/>
        </authorList>
    </citation>
    <scope>NUCLEOTIDE SEQUENCE [LARGE SCALE GENOMIC DNA]</scope>
    <source>
        <strain evidence="4">ATCC 25202 / DSM 2259 / NBRC 100086 / M2</strain>
    </source>
</reference>
<keyword evidence="1" id="KW-0175">Coiled coil</keyword>
<keyword evidence="4" id="KW-1185">Reference proteome</keyword>
<feature type="region of interest" description="Disordered" evidence="2">
    <location>
        <begin position="127"/>
        <end position="165"/>
    </location>
</feature>
<dbReference type="EMBL" id="CP003389">
    <property type="protein sequence ID" value="AFE05592.1"/>
    <property type="molecule type" value="Genomic_DNA"/>
</dbReference>
<dbReference type="AlphaFoldDB" id="H8MVR2"/>
<dbReference type="STRING" id="1144275.COCOR_04043"/>
<dbReference type="InterPro" id="IPR038454">
    <property type="entry name" value="DnaA_N_sf"/>
</dbReference>
<feature type="compositionally biased region" description="Pro residues" evidence="2">
    <location>
        <begin position="136"/>
        <end position="159"/>
    </location>
</feature>
<dbReference type="Proteomes" id="UP000007587">
    <property type="component" value="Chromosome"/>
</dbReference>
<evidence type="ECO:0000256" key="2">
    <source>
        <dbReference type="SAM" id="MobiDB-lite"/>
    </source>
</evidence>
<name>H8MVR2_CORCM</name>
<dbReference type="Gene3D" id="3.30.300.180">
    <property type="match status" value="1"/>
</dbReference>
<evidence type="ECO:0000313" key="4">
    <source>
        <dbReference type="Proteomes" id="UP000007587"/>
    </source>
</evidence>
<gene>
    <name evidence="3" type="ordered locus">COCOR_04043</name>
</gene>
<organism evidence="3 4">
    <name type="scientific">Corallococcus coralloides (strain ATCC 25202 / DSM 2259 / NBRC 100086 / M2)</name>
    <name type="common">Myxococcus coralloides</name>
    <dbReference type="NCBI Taxonomy" id="1144275"/>
    <lineage>
        <taxon>Bacteria</taxon>
        <taxon>Pseudomonadati</taxon>
        <taxon>Myxococcota</taxon>
        <taxon>Myxococcia</taxon>
        <taxon>Myxococcales</taxon>
        <taxon>Cystobacterineae</taxon>
        <taxon>Myxococcaceae</taxon>
        <taxon>Corallococcus</taxon>
    </lineage>
</organism>
<feature type="coiled-coil region" evidence="1">
    <location>
        <begin position="8"/>
        <end position="38"/>
    </location>
</feature>
<dbReference type="HOGENOM" id="CLU_753797_0_0_7"/>
<sequence>MSTCPKPNDEMERLRAELAREREERIRAEARAEGERAAYERTMALLADLFALQATPATTTRSDVAAPSRRGDPNSPGAIRSRRYREAREASQASTVTTGDVTEHHRDVTVTPVTSRAVTVTSPSVTVTSVVRGEPRPLPPVGVSPSPAPPPPSPLPPSPSAAAGGAGPVLAATPLVGSVPAADAEPSPAVAFFAWTQEQRLVAYPRALPQPPPPGWAAWYRDALAVLGGSEERLRGAWLAFLADEWARTRRPVCPAQAFIAPDVWRRHVPEQDAPAELEPAPSQPATEAGATWSQVLAALHADGKRYVAEQLTRLTPTLEGDMLVLEAPDRFAAALVQDDYLPLIESALSRLDVPTRSVLIHAAGTH</sequence>
<evidence type="ECO:0000313" key="3">
    <source>
        <dbReference type="EMBL" id="AFE05592.1"/>
    </source>
</evidence>
<proteinExistence type="predicted"/>
<dbReference type="KEGG" id="ccx:COCOR_04043"/>
<evidence type="ECO:0008006" key="5">
    <source>
        <dbReference type="Google" id="ProtNLM"/>
    </source>
</evidence>
<dbReference type="OrthoDB" id="5526546at2"/>
<accession>H8MVR2</accession>
<dbReference type="InParanoid" id="H8MVR2"/>
<dbReference type="RefSeq" id="WP_014396854.1">
    <property type="nucleotide sequence ID" value="NC_017030.1"/>
</dbReference>